<keyword evidence="1" id="KW-0880">Kelch repeat</keyword>
<dbReference type="SUPFAM" id="SSF117281">
    <property type="entry name" value="Kelch motif"/>
    <property type="match status" value="2"/>
</dbReference>
<proteinExistence type="predicted"/>
<dbReference type="Proteomes" id="UP001620626">
    <property type="component" value="Unassembled WGS sequence"/>
</dbReference>
<evidence type="ECO:0000313" key="4">
    <source>
        <dbReference type="EMBL" id="KAL3119967.1"/>
    </source>
</evidence>
<dbReference type="AlphaFoldDB" id="A0ABD2LYQ0"/>
<dbReference type="Gene3D" id="2.120.10.80">
    <property type="entry name" value="Kelch-type beta propeller"/>
    <property type="match status" value="3"/>
</dbReference>
<evidence type="ECO:0000256" key="1">
    <source>
        <dbReference type="ARBA" id="ARBA00022441"/>
    </source>
</evidence>
<keyword evidence="5" id="KW-1185">Reference proteome</keyword>
<dbReference type="InterPro" id="IPR015915">
    <property type="entry name" value="Kelch-typ_b-propeller"/>
</dbReference>
<evidence type="ECO:0000256" key="2">
    <source>
        <dbReference type="ARBA" id="ARBA00022737"/>
    </source>
</evidence>
<reference evidence="4 5" key="1">
    <citation type="submission" date="2024-10" db="EMBL/GenBank/DDBJ databases">
        <authorList>
            <person name="Kim D."/>
        </authorList>
    </citation>
    <scope>NUCLEOTIDE SEQUENCE [LARGE SCALE GENOMIC DNA]</scope>
    <source>
        <strain evidence="4">BH-2024</strain>
    </source>
</reference>
<feature type="region of interest" description="Disordered" evidence="3">
    <location>
        <begin position="544"/>
        <end position="565"/>
    </location>
</feature>
<comment type="caution">
    <text evidence="4">The sequence shown here is derived from an EMBL/GenBank/DDBJ whole genome shotgun (WGS) entry which is preliminary data.</text>
</comment>
<dbReference type="PANTHER" id="PTHR46228:SF2">
    <property type="entry name" value="KELCH REPEAT PROTEIN (AFU_ORTHOLOGUE AFUA_4G14350)"/>
    <property type="match status" value="1"/>
</dbReference>
<sequence length="609" mass="69303">MDSHILHIEPESSQANTQNFFEEINQLNFEIDTTESLTPVAGHICVEYRGCLLCWGGYCYDERDIYYRDCNWLYIFPFALLGARSNAWFKVQCESDFILRPNSGATAAIHRNNLFIFGGCIFDDNHRRMINTSMLLAIDLHNGRLVRKSFPLNSRIPTPRDKTTSWVADDKFFIFGGYGMSWHRLDHAHHQYFFRPHDFLDDDMGSCWNNQLLFYDLLLELWREAPHGGTKPSARAAAASAYSATLNKVFLFGGRHDQTRLNDLFVFDLDQMLWTQIESSLPSEVSISPGGLPPLRPEGRSWCTFTLVEAQKKIFCFGGLDTAGRPLSDLWELDIAAFYEHSAVNSPKQQRYIDKNNFDERIVHRWRQVPPIDHQLPPRLWHCAVLLPPDALLFYGGMNEVPSRDSPFVRTLLVRRLCPPTLRHLSLNALAFQIVLRWSQEMNARKMAGAPESAAGTLGRRMNSESDSDLLSFVSRTFFAHLPNSLHFHLSVLLTIRKHSKALNLMGAGGANTPRVPSPMPSHWNLPPIPLQFHLLHLVDGRNLAGGNEESGGENEISTSSRPPLIALSPKSQRRALADEITALICKFGRDHRFRVPFLRSLFNATDFV</sequence>
<accession>A0ABD2LYQ0</accession>
<keyword evidence="2" id="KW-0677">Repeat</keyword>
<dbReference type="PANTHER" id="PTHR46228">
    <property type="entry name" value="KELCH DOMAIN-CONTAINING PROTEIN"/>
    <property type="match status" value="1"/>
</dbReference>
<protein>
    <submittedName>
        <fullName evidence="4">Uncharacterized protein</fullName>
    </submittedName>
</protein>
<organism evidence="4 5">
    <name type="scientific">Heterodera trifolii</name>
    <dbReference type="NCBI Taxonomy" id="157864"/>
    <lineage>
        <taxon>Eukaryota</taxon>
        <taxon>Metazoa</taxon>
        <taxon>Ecdysozoa</taxon>
        <taxon>Nematoda</taxon>
        <taxon>Chromadorea</taxon>
        <taxon>Rhabditida</taxon>
        <taxon>Tylenchina</taxon>
        <taxon>Tylenchomorpha</taxon>
        <taxon>Tylenchoidea</taxon>
        <taxon>Heteroderidae</taxon>
        <taxon>Heteroderinae</taxon>
        <taxon>Heterodera</taxon>
    </lineage>
</organism>
<gene>
    <name evidence="4" type="ORF">niasHT_007095</name>
</gene>
<dbReference type="Pfam" id="PF24681">
    <property type="entry name" value="Kelch_KLHDC2_KLHL20_DRC7"/>
    <property type="match status" value="1"/>
</dbReference>
<name>A0ABD2LYQ0_9BILA</name>
<evidence type="ECO:0000313" key="5">
    <source>
        <dbReference type="Proteomes" id="UP001620626"/>
    </source>
</evidence>
<dbReference type="EMBL" id="JBICBT010000228">
    <property type="protein sequence ID" value="KAL3119967.1"/>
    <property type="molecule type" value="Genomic_DNA"/>
</dbReference>
<evidence type="ECO:0000256" key="3">
    <source>
        <dbReference type="SAM" id="MobiDB-lite"/>
    </source>
</evidence>